<keyword evidence="1" id="KW-1133">Transmembrane helix</keyword>
<keyword evidence="4" id="KW-1185">Reference proteome</keyword>
<dbReference type="EMBL" id="LKHS01000009">
    <property type="protein sequence ID" value="KQH86057.1"/>
    <property type="molecule type" value="Genomic_DNA"/>
</dbReference>
<sequence length="376" mass="42528">MKTLKKNMKLAAATLVCVGIIALIGYLTYLLFFTQKQESHGDDLHSTLTSQRHQVYEPVLPNHPVTLPGDFAFHPQFQHEWWHFFANVTDENGQHYGVQWNYFRIANDDRNTIGWQSPQLYLSHTVISTRDHVWREQRIARGGIGQAGMNSQPFRLWIDNWNWRSLGNGPLPGLLSVNTDSFALLLQMTASGPYVLPGDKGYQTKHDLLPVASYNIQAPFIQVRGKLQLSKNTPPVTVEGTAWVSKEWGSGLLAEGQQGWDWFVLELDDSTTLTVSRYRHSLQLPYVFGTLSTKDGKVIALKESDIQIKPVHLTSLANGKSVPLQWHISIPSQNINISTSVLNQHLWLPFALPYWEGPIYAVGSHRAKGFMQLTGY</sequence>
<dbReference type="Gene3D" id="2.40.370.10">
    <property type="entry name" value="AttH-like domain"/>
    <property type="match status" value="2"/>
</dbReference>
<evidence type="ECO:0000313" key="3">
    <source>
        <dbReference type="EMBL" id="KQH86057.1"/>
    </source>
</evidence>
<name>A0A0Q2MDE6_VIBFU</name>
<dbReference type="Pfam" id="PF17186">
    <property type="entry name" value="Lipocalin_9"/>
    <property type="match status" value="1"/>
</dbReference>
<dbReference type="Proteomes" id="UP000051221">
    <property type="component" value="Unassembled WGS sequence"/>
</dbReference>
<dbReference type="PANTHER" id="PTHR38591">
    <property type="entry name" value="HYDROLASE"/>
    <property type="match status" value="1"/>
</dbReference>
<feature type="domain" description="AttH" evidence="2">
    <location>
        <begin position="79"/>
        <end position="250"/>
    </location>
</feature>
<evidence type="ECO:0000256" key="1">
    <source>
        <dbReference type="SAM" id="Phobius"/>
    </source>
</evidence>
<protein>
    <submittedName>
        <fullName evidence="3">ABC transporter</fullName>
    </submittedName>
</protein>
<evidence type="ECO:0000313" key="4">
    <source>
        <dbReference type="Proteomes" id="UP000051221"/>
    </source>
</evidence>
<organism evidence="3 4">
    <name type="scientific">Vibrio furnissii</name>
    <dbReference type="NCBI Taxonomy" id="29494"/>
    <lineage>
        <taxon>Bacteria</taxon>
        <taxon>Pseudomonadati</taxon>
        <taxon>Pseudomonadota</taxon>
        <taxon>Gammaproteobacteria</taxon>
        <taxon>Vibrionales</taxon>
        <taxon>Vibrionaceae</taxon>
        <taxon>Vibrio</taxon>
    </lineage>
</organism>
<dbReference type="InParanoid" id="A0A0Q2MDE6"/>
<keyword evidence="1" id="KW-0472">Membrane</keyword>
<keyword evidence="1" id="KW-0812">Transmembrane</keyword>
<dbReference type="InterPro" id="IPR023374">
    <property type="entry name" value="AttH-like_dom_sf"/>
</dbReference>
<comment type="caution">
    <text evidence="3">The sequence shown here is derived from an EMBL/GenBank/DDBJ whole genome shotgun (WGS) entry which is preliminary data.</text>
</comment>
<gene>
    <name evidence="3" type="ORF">AMR76_12345</name>
</gene>
<dbReference type="RefSeq" id="WP_055466237.1">
    <property type="nucleotide sequence ID" value="NZ_CP035696.1"/>
</dbReference>
<evidence type="ECO:0000259" key="2">
    <source>
        <dbReference type="Pfam" id="PF07143"/>
    </source>
</evidence>
<reference evidence="3 4" key="1">
    <citation type="submission" date="2015-08" db="EMBL/GenBank/DDBJ databases">
        <title>Antibacterial properties of a collection of Vibrionaceae strains.</title>
        <authorList>
            <person name="Giubergia S."/>
        </authorList>
    </citation>
    <scope>NUCLEOTIDE SEQUENCE [LARGE SCALE GENOMIC DNA]</scope>
    <source>
        <strain evidence="3 4">S0821</strain>
    </source>
</reference>
<accession>A0A0Q2MDE6</accession>
<dbReference type="SUPFAM" id="SSF159245">
    <property type="entry name" value="AttH-like"/>
    <property type="match status" value="1"/>
</dbReference>
<dbReference type="InterPro" id="IPR010791">
    <property type="entry name" value="AttH_dom"/>
</dbReference>
<dbReference type="Pfam" id="PF07143">
    <property type="entry name" value="CrtC"/>
    <property type="match status" value="1"/>
</dbReference>
<dbReference type="PANTHER" id="PTHR38591:SF1">
    <property type="entry name" value="BLL1000 PROTEIN"/>
    <property type="match status" value="1"/>
</dbReference>
<feature type="transmembrane region" description="Helical" evidence="1">
    <location>
        <begin position="12"/>
        <end position="32"/>
    </location>
</feature>
<proteinExistence type="predicted"/>
<dbReference type="AlphaFoldDB" id="A0A0Q2MDE6"/>